<evidence type="ECO:0000256" key="1">
    <source>
        <dbReference type="SAM" id="MobiDB-lite"/>
    </source>
</evidence>
<dbReference type="EMBL" id="SMKU01000435">
    <property type="protein sequence ID" value="TDD64677.1"/>
    <property type="molecule type" value="Genomic_DNA"/>
</dbReference>
<dbReference type="AlphaFoldDB" id="A0A4V2YR58"/>
<evidence type="ECO:0008006" key="5">
    <source>
        <dbReference type="Google" id="ProtNLM"/>
    </source>
</evidence>
<reference evidence="3 4" key="1">
    <citation type="submission" date="2019-03" db="EMBL/GenBank/DDBJ databases">
        <title>Draft genome sequences of novel Actinobacteria.</title>
        <authorList>
            <person name="Sahin N."/>
            <person name="Ay H."/>
            <person name="Saygin H."/>
        </authorList>
    </citation>
    <scope>NUCLEOTIDE SEQUENCE [LARGE SCALE GENOMIC DNA]</scope>
    <source>
        <strain evidence="3 4">H3C3</strain>
    </source>
</reference>
<dbReference type="Proteomes" id="UP000294513">
    <property type="component" value="Unassembled WGS sequence"/>
</dbReference>
<dbReference type="RefSeq" id="WP_131902996.1">
    <property type="nucleotide sequence ID" value="NZ_SMKU01000435.1"/>
</dbReference>
<evidence type="ECO:0000256" key="2">
    <source>
        <dbReference type="SAM" id="Phobius"/>
    </source>
</evidence>
<dbReference type="OrthoDB" id="3468933at2"/>
<keyword evidence="2" id="KW-0812">Transmembrane</keyword>
<gene>
    <name evidence="3" type="ORF">E1298_42180</name>
</gene>
<proteinExistence type="predicted"/>
<accession>A0A4V2YR58</accession>
<sequence>MDELTKVAEYLTPERPPSEGTTAAARRRLLDETAAAAPGDARRPAPSRRRALSSRRRAVLACGAAAIVLVTAGGGYQAWRTRPLYHPEPLPGYGGPAAVLLLSAADAKERNMTDGRFWYVHTTIGETRPVNATSQPGVSYRVEAANGAYSVAAKTENGLGDGSSEGWNGLEDEWRFTPVGSADRAAWERDGKPGASALGGEPPAEVQRGPVQREGAMLDFGVEEARKLPADASRLRAWLLNYATKFDHKRLREPDLYLFTNASAILVDRPVSDRVRIATYRLLASLKSVRMVTATDARGHTGQAVAMRQTTAAYGTIEWQLFIDRSTGRLTASQGVIVKPGRENAALGAGARQFFEVVEKAEWTSAPIERLRPEWINRMHRERPPR</sequence>
<feature type="region of interest" description="Disordered" evidence="1">
    <location>
        <begin position="186"/>
        <end position="211"/>
    </location>
</feature>
<evidence type="ECO:0000313" key="3">
    <source>
        <dbReference type="EMBL" id="TDD64677.1"/>
    </source>
</evidence>
<keyword evidence="2" id="KW-0472">Membrane</keyword>
<name>A0A4V2YR58_9ACTN</name>
<feature type="region of interest" description="Disordered" evidence="1">
    <location>
        <begin position="1"/>
        <end position="22"/>
    </location>
</feature>
<comment type="caution">
    <text evidence="3">The sequence shown here is derived from an EMBL/GenBank/DDBJ whole genome shotgun (WGS) entry which is preliminary data.</text>
</comment>
<protein>
    <recommendedName>
        <fullName evidence="5">CU044_5270 family protein</fullName>
    </recommendedName>
</protein>
<evidence type="ECO:0000313" key="4">
    <source>
        <dbReference type="Proteomes" id="UP000294513"/>
    </source>
</evidence>
<keyword evidence="2" id="KW-1133">Transmembrane helix</keyword>
<keyword evidence="4" id="KW-1185">Reference proteome</keyword>
<organism evidence="3 4">
    <name type="scientific">Actinomadura rubrisoli</name>
    <dbReference type="NCBI Taxonomy" id="2530368"/>
    <lineage>
        <taxon>Bacteria</taxon>
        <taxon>Bacillati</taxon>
        <taxon>Actinomycetota</taxon>
        <taxon>Actinomycetes</taxon>
        <taxon>Streptosporangiales</taxon>
        <taxon>Thermomonosporaceae</taxon>
        <taxon>Actinomadura</taxon>
    </lineage>
</organism>
<feature type="transmembrane region" description="Helical" evidence="2">
    <location>
        <begin position="58"/>
        <end position="79"/>
    </location>
</feature>